<accession>A0ABZ2FAM9</accession>
<dbReference type="EMBL" id="CP104874">
    <property type="protein sequence ID" value="WWF04226.1"/>
    <property type="molecule type" value="Genomic_DNA"/>
</dbReference>
<organism evidence="3 4">
    <name type="scientific">Janibacter terrae</name>
    <dbReference type="NCBI Taxonomy" id="103817"/>
    <lineage>
        <taxon>Bacteria</taxon>
        <taxon>Bacillati</taxon>
        <taxon>Actinomycetota</taxon>
        <taxon>Actinomycetes</taxon>
        <taxon>Micrococcales</taxon>
        <taxon>Intrasporangiaceae</taxon>
        <taxon>Janibacter</taxon>
    </lineage>
</organism>
<dbReference type="RefSeq" id="WP_338537684.1">
    <property type="nucleotide sequence ID" value="NZ_CP104874.1"/>
</dbReference>
<sequence length="325" mass="36738">MGDSSTSRPDWRAPRSIGTGWWLQQLVGLVLTLALMGVLAFALMMLTRMPLEGTSEPDPHWPTFAVWFVLCTVLVVGEMLRSSWRQLKDERVYTDLAGNELRVDRWSPPHERERLAQRWAADERIRERHRQEQAGHEQAHPRAPRPEPTSEELRAAALRRRELGPGIPTSVRAGRWSRPLQRLRMVAKVCMVASIPFAVVLVVVLDVLDPAFPREWALLSFLLLPVGWVLMWAHDLLRHRWLGTRESRSDLAGFQGMSALIAAFFLAIFAFAGLVDREFIIVTVLCLPFVVVLGWVGKNELRHHIPSGHGDGGSSDVTDVVSFLD</sequence>
<evidence type="ECO:0000313" key="3">
    <source>
        <dbReference type="EMBL" id="WWF04226.1"/>
    </source>
</evidence>
<name>A0ABZ2FAM9_9MICO</name>
<dbReference type="Proteomes" id="UP001381003">
    <property type="component" value="Chromosome"/>
</dbReference>
<feature type="transmembrane region" description="Helical" evidence="2">
    <location>
        <begin position="21"/>
        <end position="44"/>
    </location>
</feature>
<protein>
    <submittedName>
        <fullName evidence="3">Uncharacterized protein</fullName>
    </submittedName>
</protein>
<proteinExistence type="predicted"/>
<feature type="transmembrane region" description="Helical" evidence="2">
    <location>
        <begin position="279"/>
        <end position="297"/>
    </location>
</feature>
<feature type="transmembrane region" description="Helical" evidence="2">
    <location>
        <begin position="64"/>
        <end position="81"/>
    </location>
</feature>
<feature type="compositionally biased region" description="Basic and acidic residues" evidence="1">
    <location>
        <begin position="126"/>
        <end position="140"/>
    </location>
</feature>
<evidence type="ECO:0000256" key="1">
    <source>
        <dbReference type="SAM" id="MobiDB-lite"/>
    </source>
</evidence>
<feature type="region of interest" description="Disordered" evidence="1">
    <location>
        <begin position="126"/>
        <end position="151"/>
    </location>
</feature>
<feature type="transmembrane region" description="Helical" evidence="2">
    <location>
        <begin position="254"/>
        <end position="273"/>
    </location>
</feature>
<evidence type="ECO:0000313" key="4">
    <source>
        <dbReference type="Proteomes" id="UP001381003"/>
    </source>
</evidence>
<keyword evidence="4" id="KW-1185">Reference proteome</keyword>
<evidence type="ECO:0000256" key="2">
    <source>
        <dbReference type="SAM" id="Phobius"/>
    </source>
</evidence>
<reference evidence="3 4" key="1">
    <citation type="submission" date="2022-09" db="EMBL/GenBank/DDBJ databases">
        <title>Complete genome sequence of Janibacter terrae strain COS04-44, PCL-degrading bacteria isolated from oil spilled coast.</title>
        <authorList>
            <person name="Park H."/>
            <person name="Kim J.Y."/>
            <person name="An S.H."/>
            <person name="Lee C.M."/>
            <person name="Weon H.-Y."/>
        </authorList>
    </citation>
    <scope>NUCLEOTIDE SEQUENCE [LARGE SCALE GENOMIC DNA]</scope>
    <source>
        <strain evidence="3 4">COS04-44</strain>
    </source>
</reference>
<gene>
    <name evidence="3" type="ORF">N5P18_11035</name>
</gene>
<feature type="transmembrane region" description="Helical" evidence="2">
    <location>
        <begin position="216"/>
        <end position="233"/>
    </location>
</feature>
<keyword evidence="2" id="KW-0812">Transmembrane</keyword>
<feature type="transmembrane region" description="Helical" evidence="2">
    <location>
        <begin position="185"/>
        <end position="204"/>
    </location>
</feature>
<keyword evidence="2" id="KW-0472">Membrane</keyword>
<keyword evidence="2" id="KW-1133">Transmembrane helix</keyword>